<evidence type="ECO:0000313" key="3">
    <source>
        <dbReference type="Proteomes" id="UP001153148"/>
    </source>
</evidence>
<dbReference type="InterPro" id="IPR013783">
    <property type="entry name" value="Ig-like_fold"/>
</dbReference>
<proteinExistence type="predicted"/>
<dbReference type="InterPro" id="IPR003961">
    <property type="entry name" value="FN3_dom"/>
</dbReference>
<dbReference type="CDD" id="cd00063">
    <property type="entry name" value="FN3"/>
    <property type="match status" value="1"/>
</dbReference>
<dbReference type="Proteomes" id="UP001153148">
    <property type="component" value="Unassembled WGS sequence"/>
</dbReference>
<feature type="non-terminal residue" evidence="2">
    <location>
        <position position="202"/>
    </location>
</feature>
<dbReference type="EMBL" id="CAJPIN010048299">
    <property type="protein sequence ID" value="CAG2065930.1"/>
    <property type="molecule type" value="Genomic_DNA"/>
</dbReference>
<protein>
    <recommendedName>
        <fullName evidence="1">Fibronectin type-III domain-containing protein</fullName>
    </recommendedName>
</protein>
<keyword evidence="3" id="KW-1185">Reference proteome</keyword>
<organism evidence="2 3">
    <name type="scientific">Timema podura</name>
    <name type="common">Walking stick</name>
    <dbReference type="NCBI Taxonomy" id="61482"/>
    <lineage>
        <taxon>Eukaryota</taxon>
        <taxon>Metazoa</taxon>
        <taxon>Ecdysozoa</taxon>
        <taxon>Arthropoda</taxon>
        <taxon>Hexapoda</taxon>
        <taxon>Insecta</taxon>
        <taxon>Pterygota</taxon>
        <taxon>Neoptera</taxon>
        <taxon>Polyneoptera</taxon>
        <taxon>Phasmatodea</taxon>
        <taxon>Timematodea</taxon>
        <taxon>Timematoidea</taxon>
        <taxon>Timematidae</taxon>
        <taxon>Timema</taxon>
    </lineage>
</organism>
<evidence type="ECO:0000259" key="1">
    <source>
        <dbReference type="PROSITE" id="PS50853"/>
    </source>
</evidence>
<dbReference type="Gene3D" id="2.60.40.10">
    <property type="entry name" value="Immunoglobulins"/>
    <property type="match status" value="1"/>
</dbReference>
<accession>A0ABN7PIH4</accession>
<dbReference type="InterPro" id="IPR036116">
    <property type="entry name" value="FN3_sf"/>
</dbReference>
<feature type="domain" description="Fibronectin type-III" evidence="1">
    <location>
        <begin position="109"/>
        <end position="202"/>
    </location>
</feature>
<evidence type="ECO:0000313" key="2">
    <source>
        <dbReference type="EMBL" id="CAG2065930.1"/>
    </source>
</evidence>
<reference evidence="2" key="1">
    <citation type="submission" date="2021-03" db="EMBL/GenBank/DDBJ databases">
        <authorList>
            <person name="Tran Van P."/>
        </authorList>
    </citation>
    <scope>NUCLEOTIDE SEQUENCE</scope>
</reference>
<dbReference type="SUPFAM" id="SSF49265">
    <property type="entry name" value="Fibronectin type III"/>
    <property type="match status" value="1"/>
</dbReference>
<sequence>MTLQHKLRHSVTRQEPDNLPDVEVARGMSNIMAVSWNITNLPNETCFSHFTVCIKKSDDSYEKCKKKESFNTWMILNQLELCSNYSITTWTSTMEGLESDNQTLYQSTGPGSVVDMKTTVLSKDTVGIKWKPPVTGQKCLSYYHLRLEAENITQVNITGNETKYLVTNLTACTNIGLFLSSVSEEHVRSNATMLMVVTRASG</sequence>
<dbReference type="PROSITE" id="PS50853">
    <property type="entry name" value="FN3"/>
    <property type="match status" value="1"/>
</dbReference>
<gene>
    <name evidence="2" type="ORF">TPAB3V08_LOCUS12873</name>
</gene>
<comment type="caution">
    <text evidence="2">The sequence shown here is derived from an EMBL/GenBank/DDBJ whole genome shotgun (WGS) entry which is preliminary data.</text>
</comment>
<name>A0ABN7PIH4_TIMPD</name>